<evidence type="ECO:0000313" key="12">
    <source>
        <dbReference type="Proteomes" id="UP001056937"/>
    </source>
</evidence>
<evidence type="ECO:0000313" key="11">
    <source>
        <dbReference type="EMBL" id="USI71955.1"/>
    </source>
</evidence>
<feature type="transmembrane region" description="Helical" evidence="9">
    <location>
        <begin position="85"/>
        <end position="104"/>
    </location>
</feature>
<feature type="transmembrane region" description="Helical" evidence="9">
    <location>
        <begin position="52"/>
        <end position="73"/>
    </location>
</feature>
<feature type="transmembrane region" description="Helical" evidence="9">
    <location>
        <begin position="143"/>
        <end position="165"/>
    </location>
</feature>
<dbReference type="Proteomes" id="UP001056937">
    <property type="component" value="Chromosome 1"/>
</dbReference>
<feature type="domain" description="Major facilitator superfamily (MFS) profile" evidence="10">
    <location>
        <begin position="19"/>
        <end position="463"/>
    </location>
</feature>
<dbReference type="PROSITE" id="PS50850">
    <property type="entry name" value="MFS"/>
    <property type="match status" value="1"/>
</dbReference>
<feature type="transmembrane region" description="Helical" evidence="9">
    <location>
        <begin position="12"/>
        <end position="32"/>
    </location>
</feature>
<dbReference type="PANTHER" id="PTHR48023">
    <property type="entry name" value="D-XYLOSE-PROTON SYMPORTER-LIKE 2"/>
    <property type="match status" value="1"/>
</dbReference>
<feature type="transmembrane region" description="Helical" evidence="9">
    <location>
        <begin position="409"/>
        <end position="432"/>
    </location>
</feature>
<accession>A0ABY4X542</accession>
<evidence type="ECO:0000256" key="7">
    <source>
        <dbReference type="ARBA" id="ARBA00023136"/>
    </source>
</evidence>
<feature type="transmembrane region" description="Helical" evidence="9">
    <location>
        <begin position="267"/>
        <end position="289"/>
    </location>
</feature>
<proteinExistence type="inferred from homology"/>
<reference evidence="11" key="1">
    <citation type="journal article" date="2022" name="Toxins">
        <title>Genomic Analysis of Sphingopyxis sp. USTB-05 for Biodegrading Cyanobacterial Hepatotoxins.</title>
        <authorList>
            <person name="Liu C."/>
            <person name="Xu Q."/>
            <person name="Zhao Z."/>
            <person name="Zhang H."/>
            <person name="Liu X."/>
            <person name="Yin C."/>
            <person name="Liu Y."/>
            <person name="Yan H."/>
        </authorList>
    </citation>
    <scope>NUCLEOTIDE SEQUENCE</scope>
    <source>
        <strain evidence="11">NBD5</strain>
    </source>
</reference>
<organism evidence="11 12">
    <name type="scientific">Sphingomonas morindae</name>
    <dbReference type="NCBI Taxonomy" id="1541170"/>
    <lineage>
        <taxon>Bacteria</taxon>
        <taxon>Pseudomonadati</taxon>
        <taxon>Pseudomonadota</taxon>
        <taxon>Alphaproteobacteria</taxon>
        <taxon>Sphingomonadales</taxon>
        <taxon>Sphingomonadaceae</taxon>
        <taxon>Sphingomonas</taxon>
    </lineage>
</organism>
<evidence type="ECO:0000259" key="10">
    <source>
        <dbReference type="PROSITE" id="PS50850"/>
    </source>
</evidence>
<comment type="subcellular location">
    <subcellularLocation>
        <location evidence="1">Cell membrane</location>
        <topology evidence="1">Multi-pass membrane protein</topology>
    </subcellularLocation>
</comment>
<dbReference type="PROSITE" id="PS00217">
    <property type="entry name" value="SUGAR_TRANSPORT_2"/>
    <property type="match status" value="1"/>
</dbReference>
<feature type="transmembrane region" description="Helical" evidence="9">
    <location>
        <begin position="334"/>
        <end position="360"/>
    </location>
</feature>
<evidence type="ECO:0000256" key="8">
    <source>
        <dbReference type="RuleBase" id="RU003346"/>
    </source>
</evidence>
<evidence type="ECO:0000256" key="5">
    <source>
        <dbReference type="ARBA" id="ARBA00022692"/>
    </source>
</evidence>
<dbReference type="InterPro" id="IPR005829">
    <property type="entry name" value="Sugar_transporter_CS"/>
</dbReference>
<dbReference type="InterPro" id="IPR005828">
    <property type="entry name" value="MFS_sugar_transport-like"/>
</dbReference>
<dbReference type="Pfam" id="PF00083">
    <property type="entry name" value="Sugar_tr"/>
    <property type="match status" value="1"/>
</dbReference>
<dbReference type="InterPro" id="IPR050820">
    <property type="entry name" value="MFS_Sugar_Transporter"/>
</dbReference>
<dbReference type="SUPFAM" id="SSF103473">
    <property type="entry name" value="MFS general substrate transporter"/>
    <property type="match status" value="1"/>
</dbReference>
<evidence type="ECO:0000256" key="3">
    <source>
        <dbReference type="ARBA" id="ARBA00022448"/>
    </source>
</evidence>
<feature type="transmembrane region" description="Helical" evidence="9">
    <location>
        <begin position="438"/>
        <end position="455"/>
    </location>
</feature>
<gene>
    <name evidence="11" type="ORF">LHA26_11585</name>
</gene>
<keyword evidence="4" id="KW-1003">Cell membrane</keyword>
<name>A0ABY4X542_9SPHN</name>
<dbReference type="PANTHER" id="PTHR48023:SF4">
    <property type="entry name" value="D-XYLOSE-PROTON SYMPORTER-LIKE 2"/>
    <property type="match status" value="1"/>
</dbReference>
<feature type="transmembrane region" description="Helical" evidence="9">
    <location>
        <begin position="110"/>
        <end position="131"/>
    </location>
</feature>
<keyword evidence="5 9" id="KW-0812">Transmembrane</keyword>
<evidence type="ECO:0000256" key="4">
    <source>
        <dbReference type="ARBA" id="ARBA00022475"/>
    </source>
</evidence>
<comment type="similarity">
    <text evidence="2 8">Belongs to the major facilitator superfamily. Sugar transporter (TC 2.A.1.1) family.</text>
</comment>
<feature type="transmembrane region" description="Helical" evidence="9">
    <location>
        <begin position="372"/>
        <end position="397"/>
    </location>
</feature>
<keyword evidence="12" id="KW-1185">Reference proteome</keyword>
<dbReference type="PROSITE" id="PS00216">
    <property type="entry name" value="SUGAR_TRANSPORT_1"/>
    <property type="match status" value="2"/>
</dbReference>
<dbReference type="InterPro" id="IPR003663">
    <property type="entry name" value="Sugar/inositol_transpt"/>
</dbReference>
<sequence length="472" mass="49792">MQDTASVAGEANSRFVLAIVAVATIGGFMFGYDSGVINGTQEGLEKAFDLSRLGTGFNVGAILIGCAAGAFLAGRLADLFGRRSVMMVAALLFIVSALIAGAAGSSTVFVMARLLGGLGVGAASVLSPVYISEVTPARIRGSLTSVQQIMIISGLTGAFVANYVLANAAGGSTAPFWLGMAAWRWMFWMQTIPAAIYFLALMVIPESPRFLVARGREDEARRVLVRLLGPTEAAQKVAEIRGSLASDHHRPRFSDLRDPATGRLRTLVWAGIGIAILQQLVGINIVFYYGAVLWQSVGFSEADSLKINILSGALSILACFITVFTVDRIGRKPLLLIGSAGMTVTLAVVAACFSTAHVAADGGLHMSDTVGLVALIAANLYVIFFNGSWGPVMWVMLGEMFPNQIRGSALAVAGAAQWAANFFISVSFPALAAGVGLGGTYGFYAVSALFSFFFVRRMVRETRGRELEDMPG</sequence>
<evidence type="ECO:0000256" key="6">
    <source>
        <dbReference type="ARBA" id="ARBA00022989"/>
    </source>
</evidence>
<evidence type="ECO:0000256" key="9">
    <source>
        <dbReference type="SAM" id="Phobius"/>
    </source>
</evidence>
<dbReference type="EMBL" id="CP084930">
    <property type="protein sequence ID" value="USI71955.1"/>
    <property type="molecule type" value="Genomic_DNA"/>
</dbReference>
<dbReference type="Gene3D" id="1.20.1250.20">
    <property type="entry name" value="MFS general substrate transporter like domains"/>
    <property type="match status" value="1"/>
</dbReference>
<dbReference type="InterPro" id="IPR047984">
    <property type="entry name" value="XylE-like"/>
</dbReference>
<dbReference type="InterPro" id="IPR036259">
    <property type="entry name" value="MFS_trans_sf"/>
</dbReference>
<keyword evidence="6 9" id="KW-1133">Transmembrane helix</keyword>
<dbReference type="CDD" id="cd17359">
    <property type="entry name" value="MFS_XylE_like"/>
    <property type="match status" value="1"/>
</dbReference>
<feature type="transmembrane region" description="Helical" evidence="9">
    <location>
        <begin position="309"/>
        <end position="327"/>
    </location>
</feature>
<dbReference type="NCBIfam" id="TIGR00879">
    <property type="entry name" value="SP"/>
    <property type="match status" value="1"/>
</dbReference>
<keyword evidence="7 9" id="KW-0472">Membrane</keyword>
<dbReference type="RefSeq" id="WP_252165764.1">
    <property type="nucleotide sequence ID" value="NZ_CP084930.1"/>
</dbReference>
<dbReference type="PRINTS" id="PR00171">
    <property type="entry name" value="SUGRTRNSPORT"/>
</dbReference>
<protein>
    <submittedName>
        <fullName evidence="11">Sugar porter family MFS transporter</fullName>
    </submittedName>
</protein>
<evidence type="ECO:0000256" key="1">
    <source>
        <dbReference type="ARBA" id="ARBA00004651"/>
    </source>
</evidence>
<feature type="transmembrane region" description="Helical" evidence="9">
    <location>
        <begin position="185"/>
        <end position="204"/>
    </location>
</feature>
<keyword evidence="3 8" id="KW-0813">Transport</keyword>
<evidence type="ECO:0000256" key="2">
    <source>
        <dbReference type="ARBA" id="ARBA00010992"/>
    </source>
</evidence>
<dbReference type="InterPro" id="IPR020846">
    <property type="entry name" value="MFS_dom"/>
</dbReference>